<dbReference type="InterPro" id="IPR011826">
    <property type="entry name" value="HAcnase/IPMdehydase_lsu_prok"/>
</dbReference>
<evidence type="ECO:0000256" key="2">
    <source>
        <dbReference type="ARBA" id="ARBA00022485"/>
    </source>
</evidence>
<keyword evidence="6" id="KW-0456">Lyase</keyword>
<sequence length="426" mass="44074">MAGQTLSEKLLSRKAGRVVRAGEIAICTVDFALGTDASVPMALDYFDAMGGTAPLHPAQLVFAFDHYAPAPSAKSALLQARIRKFASAHAVKVFDVGAGIGHQLMVEQGYARPGRLLVGADSHSVMYGAAGCFATGIGSSDLAAVMMSGKVWLKVPASIRVELVGKLAAGVGGKDIALALARILGADGAAYKTLEFHGDGIAGLDFDDRLTIANMVIEMGAKNALFPVDATVREYLASRPMQGVDDSEDALTADDDAQYADRITLDLATVEPNVARPHQVDNVVMVSELEHTPIHMAYLGTCTGGRVKDFQEALAVLRAHGGPAPGVQLVVTPASREIMEALVRGGELADFLAFGAIVVTPGCGSCCGTGGAIPGDGVNVVSTANRNFKGRMGNADANIYLASPQVCAASAVAGYLVAPSQLGHRS</sequence>
<dbReference type="GO" id="GO:0003861">
    <property type="term" value="F:3-isopropylmalate dehydratase activity"/>
    <property type="evidence" value="ECO:0007669"/>
    <property type="project" value="InterPro"/>
</dbReference>
<keyword evidence="3" id="KW-0479">Metal-binding</keyword>
<dbReference type="NCBIfam" id="TIGR01343">
    <property type="entry name" value="hacA_fam"/>
    <property type="match status" value="1"/>
</dbReference>
<dbReference type="GO" id="GO:0009098">
    <property type="term" value="P:L-leucine biosynthetic process"/>
    <property type="evidence" value="ECO:0007669"/>
    <property type="project" value="InterPro"/>
</dbReference>
<evidence type="ECO:0000256" key="3">
    <source>
        <dbReference type="ARBA" id="ARBA00022723"/>
    </source>
</evidence>
<dbReference type="NCBIfam" id="TIGR02086">
    <property type="entry name" value="IPMI_arch"/>
    <property type="match status" value="1"/>
</dbReference>
<dbReference type="EMBL" id="CABPSI010000003">
    <property type="protein sequence ID" value="VVE16684.1"/>
    <property type="molecule type" value="Genomic_DNA"/>
</dbReference>
<dbReference type="SUPFAM" id="SSF53732">
    <property type="entry name" value="Aconitase iron-sulfur domain"/>
    <property type="match status" value="1"/>
</dbReference>
<dbReference type="NCBIfam" id="NF001614">
    <property type="entry name" value="PRK00402.1"/>
    <property type="match status" value="1"/>
</dbReference>
<dbReference type="InterPro" id="IPR015931">
    <property type="entry name" value="Acnase/IPM_dHydase_lsu_aba_1/3"/>
</dbReference>
<keyword evidence="5" id="KW-0411">Iron-sulfur</keyword>
<reference evidence="8 9" key="1">
    <citation type="submission" date="2019-08" db="EMBL/GenBank/DDBJ databases">
        <authorList>
            <person name="Peeters C."/>
        </authorList>
    </citation>
    <scope>NUCLEOTIDE SEQUENCE [LARGE SCALE GENOMIC DNA]</scope>
    <source>
        <strain evidence="8 9">LMG 31115</strain>
    </source>
</reference>
<dbReference type="InterPro" id="IPR001030">
    <property type="entry name" value="Acoase/IPM_deHydtase_lsu_aba"/>
</dbReference>
<evidence type="ECO:0000313" key="9">
    <source>
        <dbReference type="Proteomes" id="UP000333828"/>
    </source>
</evidence>
<dbReference type="AlphaFoldDB" id="A0A5E4VZG4"/>
<keyword evidence="4" id="KW-0408">Iron</keyword>
<dbReference type="RefSeq" id="WP_150684636.1">
    <property type="nucleotide sequence ID" value="NZ_CABPSI010000003.1"/>
</dbReference>
<name>A0A5E4VZG4_9BURK</name>
<evidence type="ECO:0000259" key="7">
    <source>
        <dbReference type="Pfam" id="PF00330"/>
    </source>
</evidence>
<evidence type="ECO:0000256" key="1">
    <source>
        <dbReference type="ARBA" id="ARBA00011271"/>
    </source>
</evidence>
<keyword evidence="9" id="KW-1185">Reference proteome</keyword>
<dbReference type="GO" id="GO:0051539">
    <property type="term" value="F:4 iron, 4 sulfur cluster binding"/>
    <property type="evidence" value="ECO:0007669"/>
    <property type="project" value="UniProtKB-KW"/>
</dbReference>
<comment type="subunit">
    <text evidence="1">Heterodimer of LeuC and LeuD.</text>
</comment>
<dbReference type="Pfam" id="PF00330">
    <property type="entry name" value="Aconitase"/>
    <property type="match status" value="1"/>
</dbReference>
<dbReference type="PRINTS" id="PR00415">
    <property type="entry name" value="ACONITASE"/>
</dbReference>
<gene>
    <name evidence="8" type="ORF">PIN31115_02912</name>
</gene>
<accession>A0A5E4VZG4</accession>
<evidence type="ECO:0000313" key="8">
    <source>
        <dbReference type="EMBL" id="VVE16684.1"/>
    </source>
</evidence>
<evidence type="ECO:0000256" key="4">
    <source>
        <dbReference type="ARBA" id="ARBA00023004"/>
    </source>
</evidence>
<evidence type="ECO:0000256" key="6">
    <source>
        <dbReference type="ARBA" id="ARBA00023239"/>
    </source>
</evidence>
<proteinExistence type="predicted"/>
<dbReference type="PANTHER" id="PTHR43822:SF2">
    <property type="entry name" value="HOMOACONITASE, MITOCHONDRIAL"/>
    <property type="match status" value="1"/>
</dbReference>
<protein>
    <submittedName>
        <fullName evidence="8">3-isopropylmalate dehydratase large subunit</fullName>
    </submittedName>
</protein>
<keyword evidence="2" id="KW-0004">4Fe-4S</keyword>
<dbReference type="Gene3D" id="3.30.499.10">
    <property type="entry name" value="Aconitase, domain 3"/>
    <property type="match status" value="2"/>
</dbReference>
<dbReference type="InterPro" id="IPR036008">
    <property type="entry name" value="Aconitase_4Fe-4S_dom"/>
</dbReference>
<dbReference type="GO" id="GO:0046872">
    <property type="term" value="F:metal ion binding"/>
    <property type="evidence" value="ECO:0007669"/>
    <property type="project" value="UniProtKB-KW"/>
</dbReference>
<evidence type="ECO:0000256" key="5">
    <source>
        <dbReference type="ARBA" id="ARBA00023014"/>
    </source>
</evidence>
<dbReference type="PANTHER" id="PTHR43822">
    <property type="entry name" value="HOMOACONITASE, MITOCHONDRIAL-RELATED"/>
    <property type="match status" value="1"/>
</dbReference>
<feature type="domain" description="Aconitase/3-isopropylmalate dehydratase large subunit alpha/beta/alpha" evidence="7">
    <location>
        <begin position="24"/>
        <end position="290"/>
    </location>
</feature>
<organism evidence="8 9">
    <name type="scientific">Pandoraea iniqua</name>
    <dbReference type="NCBI Taxonomy" id="2508288"/>
    <lineage>
        <taxon>Bacteria</taxon>
        <taxon>Pseudomonadati</taxon>
        <taxon>Pseudomonadota</taxon>
        <taxon>Betaproteobacteria</taxon>
        <taxon>Burkholderiales</taxon>
        <taxon>Burkholderiaceae</taxon>
        <taxon>Pandoraea</taxon>
    </lineage>
</organism>
<dbReference type="InterPro" id="IPR050067">
    <property type="entry name" value="IPM_dehydratase_rel_enz"/>
</dbReference>
<dbReference type="InterPro" id="IPR006251">
    <property type="entry name" value="Homoacnase/IPMdehydase_lsu"/>
</dbReference>
<dbReference type="Proteomes" id="UP000333828">
    <property type="component" value="Unassembled WGS sequence"/>
</dbReference>